<dbReference type="EMBL" id="JAWWNJ010000001">
    <property type="protein sequence ID" value="KAK7063347.1"/>
    <property type="molecule type" value="Genomic_DNA"/>
</dbReference>
<feature type="compositionally biased region" description="Low complexity" evidence="1">
    <location>
        <begin position="400"/>
        <end position="423"/>
    </location>
</feature>
<feature type="compositionally biased region" description="Low complexity" evidence="1">
    <location>
        <begin position="224"/>
        <end position="249"/>
    </location>
</feature>
<feature type="region of interest" description="Disordered" evidence="1">
    <location>
        <begin position="387"/>
        <end position="494"/>
    </location>
</feature>
<feature type="compositionally biased region" description="Gly residues" evidence="1">
    <location>
        <begin position="387"/>
        <end position="396"/>
    </location>
</feature>
<reference evidence="3 4" key="1">
    <citation type="journal article" date="2024" name="J Genomics">
        <title>Draft genome sequencing and assembly of Favolaschia claudopus CIRM-BRFM 2984 isolated from oak limbs.</title>
        <authorList>
            <person name="Navarro D."/>
            <person name="Drula E."/>
            <person name="Chaduli D."/>
            <person name="Cazenave R."/>
            <person name="Ahrendt S."/>
            <person name="Wang J."/>
            <person name="Lipzen A."/>
            <person name="Daum C."/>
            <person name="Barry K."/>
            <person name="Grigoriev I.V."/>
            <person name="Favel A."/>
            <person name="Rosso M.N."/>
            <person name="Martin F."/>
        </authorList>
    </citation>
    <scope>NUCLEOTIDE SEQUENCE [LARGE SCALE GENOMIC DNA]</scope>
    <source>
        <strain evidence="3 4">CIRM-BRFM 2984</strain>
    </source>
</reference>
<feature type="compositionally biased region" description="Pro residues" evidence="1">
    <location>
        <begin position="538"/>
        <end position="548"/>
    </location>
</feature>
<evidence type="ECO:0008006" key="5">
    <source>
        <dbReference type="Google" id="ProtNLM"/>
    </source>
</evidence>
<keyword evidence="2" id="KW-0812">Transmembrane</keyword>
<organism evidence="3 4">
    <name type="scientific">Favolaschia claudopus</name>
    <dbReference type="NCBI Taxonomy" id="2862362"/>
    <lineage>
        <taxon>Eukaryota</taxon>
        <taxon>Fungi</taxon>
        <taxon>Dikarya</taxon>
        <taxon>Basidiomycota</taxon>
        <taxon>Agaricomycotina</taxon>
        <taxon>Agaricomycetes</taxon>
        <taxon>Agaricomycetidae</taxon>
        <taxon>Agaricales</taxon>
        <taxon>Marasmiineae</taxon>
        <taxon>Mycenaceae</taxon>
        <taxon>Favolaschia</taxon>
    </lineage>
</organism>
<keyword evidence="2" id="KW-1133">Transmembrane helix</keyword>
<protein>
    <recommendedName>
        <fullName evidence="5">Proteophosphoglycan ppg4</fullName>
    </recommendedName>
</protein>
<dbReference type="Proteomes" id="UP001362999">
    <property type="component" value="Unassembled WGS sequence"/>
</dbReference>
<gene>
    <name evidence="3" type="ORF">R3P38DRAFT_3415114</name>
</gene>
<feature type="transmembrane region" description="Helical" evidence="2">
    <location>
        <begin position="60"/>
        <end position="80"/>
    </location>
</feature>
<dbReference type="AlphaFoldDB" id="A0AAW0ECE8"/>
<feature type="region of interest" description="Disordered" evidence="1">
    <location>
        <begin position="125"/>
        <end position="147"/>
    </location>
</feature>
<proteinExistence type="predicted"/>
<evidence type="ECO:0000313" key="4">
    <source>
        <dbReference type="Proteomes" id="UP001362999"/>
    </source>
</evidence>
<feature type="compositionally biased region" description="Polar residues" evidence="1">
    <location>
        <begin position="440"/>
        <end position="449"/>
    </location>
</feature>
<feature type="region of interest" description="Disordered" evidence="1">
    <location>
        <begin position="512"/>
        <end position="548"/>
    </location>
</feature>
<keyword evidence="4" id="KW-1185">Reference proteome</keyword>
<evidence type="ECO:0000256" key="1">
    <source>
        <dbReference type="SAM" id="MobiDB-lite"/>
    </source>
</evidence>
<sequence length="641" mass="65887">MKRRCFSANNNDSSHESGTKAEATSPKITVINKSCGAGSLQSSPTPSALLPSRPPRTMPAPAVAVYVLAAVGTVAAGLAFKEFVYEPHIAPKIEKWAENFVARRRARKMKRSQAAVAVSVDLPGGGGAGEGGEGGYADDKRSGAEGSAYEMEDLVGEEVRQWRSQVHESIALGRDGGVGAGLRQRRRNTVRSAGGVSALDESNILIPYDTLTPTHVLFDPTEDALTASSPSPSPTSSTSTLSSRAPTPAQRVAPQQSLPMPAAHAPLTPDPSMRALSPPVSFSLSRSPSSHVKDAPPISSSNPCLPSNPFLSFTTTTAAAPLPSQSYPSPHAVPSLSLAHPAAADAALDMEVELVEAPAMSDFGAGSGSSGRMSDFGAVSEVGYTSGGGMGTGGGRSSRPESPFSEFSVGGSSTVSSSAASSGVGSGSGAEGEQEREQFYSFTMSPPQRQSRDAVGVSRSSLGGDGGSLPAFSPRADASSLTFPPRADNTSLTFSPPGMEFAVLSASSSEVGDEEGWSHAGSEVSGSSWESAGRFLSSPPPNASPMPPRVAVAGGERYSSGLRTAYAYAHDGTDLRCGGAHASSSPDASLRFDAEDGCEPLGLSSAIEYAGPVAEVCPPSMRRPRRWPLLAVALLVLSPLF</sequence>
<name>A0AAW0ECE8_9AGAR</name>
<accession>A0AAW0ECE8</accession>
<comment type="caution">
    <text evidence="3">The sequence shown here is derived from an EMBL/GenBank/DDBJ whole genome shotgun (WGS) entry which is preliminary data.</text>
</comment>
<keyword evidence="2" id="KW-0472">Membrane</keyword>
<feature type="compositionally biased region" description="Low complexity" evidence="1">
    <location>
        <begin position="277"/>
        <end position="290"/>
    </location>
</feature>
<feature type="region of interest" description="Disordered" evidence="1">
    <location>
        <begin position="1"/>
        <end position="26"/>
    </location>
</feature>
<feature type="compositionally biased region" description="Gly residues" evidence="1">
    <location>
        <begin position="125"/>
        <end position="135"/>
    </location>
</feature>
<evidence type="ECO:0000256" key="2">
    <source>
        <dbReference type="SAM" id="Phobius"/>
    </source>
</evidence>
<evidence type="ECO:0000313" key="3">
    <source>
        <dbReference type="EMBL" id="KAK7063347.1"/>
    </source>
</evidence>
<feature type="region of interest" description="Disordered" evidence="1">
    <location>
        <begin position="222"/>
        <end position="303"/>
    </location>
</feature>